<keyword evidence="3" id="KW-1185">Reference proteome</keyword>
<evidence type="ECO:0000256" key="1">
    <source>
        <dbReference type="SAM" id="SignalP"/>
    </source>
</evidence>
<accession>A0A1H3P2C0</accession>
<dbReference type="RefSeq" id="WP_092743733.1">
    <property type="nucleotide sequence ID" value="NZ_FNOV01000021.1"/>
</dbReference>
<evidence type="ECO:0008006" key="4">
    <source>
        <dbReference type="Google" id="ProtNLM"/>
    </source>
</evidence>
<feature type="chain" id="PRO_5011496309" description="Lipoprotein" evidence="1">
    <location>
        <begin position="23"/>
        <end position="279"/>
    </location>
</feature>
<evidence type="ECO:0000313" key="3">
    <source>
        <dbReference type="Proteomes" id="UP000199249"/>
    </source>
</evidence>
<dbReference type="PROSITE" id="PS51257">
    <property type="entry name" value="PROKAR_LIPOPROTEIN"/>
    <property type="match status" value="1"/>
</dbReference>
<proteinExistence type="predicted"/>
<dbReference type="Proteomes" id="UP000199249">
    <property type="component" value="Unassembled WGS sequence"/>
</dbReference>
<sequence length="279" mass="31974">MRYVCFLLLALLLAACGSPTTSGPYPQNPAISDAQGHPRDSTTFYFPVADTLHDAYLPEEKRPDGIYYNTDIRFADCADELKHASYVLNYFDAPVLSNYYLGADIVRFLWLRSFHRPVLLTLRHDSAGTTLNTRLLDKIPGFQIITVQHPDSLSPTASDYTRKRTRKRYNESMADPEFQKLVAEGKRRARRVETEETTVAVSPEQWQQFQRLLRTSRFQQLPACKPRPGMLDGAYWLLETHRADGYHMAARQTPDATDPFRQACAYLIELSSARGEKRY</sequence>
<keyword evidence="1" id="KW-0732">Signal</keyword>
<gene>
    <name evidence="2" type="ORF">SAMN04488069_1213</name>
</gene>
<dbReference type="AlphaFoldDB" id="A0A1H3P2C0"/>
<protein>
    <recommendedName>
        <fullName evidence="4">Lipoprotein</fullName>
    </recommendedName>
</protein>
<dbReference type="OrthoDB" id="185897at2"/>
<evidence type="ECO:0000313" key="2">
    <source>
        <dbReference type="EMBL" id="SDY95191.1"/>
    </source>
</evidence>
<dbReference type="STRING" id="651662.SAMN04488069_1213"/>
<organism evidence="2 3">
    <name type="scientific">Hymenobacter psychrophilus</name>
    <dbReference type="NCBI Taxonomy" id="651662"/>
    <lineage>
        <taxon>Bacteria</taxon>
        <taxon>Pseudomonadati</taxon>
        <taxon>Bacteroidota</taxon>
        <taxon>Cytophagia</taxon>
        <taxon>Cytophagales</taxon>
        <taxon>Hymenobacteraceae</taxon>
        <taxon>Hymenobacter</taxon>
    </lineage>
</organism>
<reference evidence="3" key="1">
    <citation type="submission" date="2016-10" db="EMBL/GenBank/DDBJ databases">
        <authorList>
            <person name="Varghese N."/>
            <person name="Submissions S."/>
        </authorList>
    </citation>
    <scope>NUCLEOTIDE SEQUENCE [LARGE SCALE GENOMIC DNA]</scope>
    <source>
        <strain evidence="3">CGMCC 1.8975</strain>
    </source>
</reference>
<dbReference type="EMBL" id="FNOV01000021">
    <property type="protein sequence ID" value="SDY95191.1"/>
    <property type="molecule type" value="Genomic_DNA"/>
</dbReference>
<name>A0A1H3P2C0_9BACT</name>
<feature type="signal peptide" evidence="1">
    <location>
        <begin position="1"/>
        <end position="22"/>
    </location>
</feature>